<dbReference type="EMBL" id="BMHA01000019">
    <property type="protein sequence ID" value="GGI09826.1"/>
    <property type="molecule type" value="Genomic_DNA"/>
</dbReference>
<keyword evidence="2" id="KW-0808">Transferase</keyword>
<feature type="domain" description="Rifampin ADP-ribosyltransferase" evidence="1">
    <location>
        <begin position="38"/>
        <end position="140"/>
    </location>
</feature>
<dbReference type="GO" id="GO:0016740">
    <property type="term" value="F:transferase activity"/>
    <property type="evidence" value="ECO:0007669"/>
    <property type="project" value="UniProtKB-KW"/>
</dbReference>
<dbReference type="Pfam" id="PF12120">
    <property type="entry name" value="Arr-ms"/>
    <property type="match status" value="1"/>
</dbReference>
<evidence type="ECO:0000259" key="1">
    <source>
        <dbReference type="Pfam" id="PF12120"/>
    </source>
</evidence>
<name>A0A8J3EVT4_9ACTN</name>
<dbReference type="InterPro" id="IPR021975">
    <property type="entry name" value="Rifampin_Arr"/>
</dbReference>
<gene>
    <name evidence="2" type="ORF">GCM10011354_36000</name>
</gene>
<sequence>MSERQRPTTSVTESVESSTGAAYVPVTVDRCDHVEGPFFHGTRGIFEVGDELVPGHPSNYHEGRVSNHVYFAGLLEAAIWGAELATALSGDGGRGRIYVVEPTGPFEDDPNVTNKRFPGNVTRSYRTRHPMLVLGEVHDWERHPPDAVQGMLEHIARLRAQGLDVIED</sequence>
<dbReference type="InterPro" id="IPR038611">
    <property type="entry name" value="Arr_sf"/>
</dbReference>
<keyword evidence="3" id="KW-1185">Reference proteome</keyword>
<protein>
    <submittedName>
        <fullName evidence="2">Rifampin ADP-ribosyl transferase</fullName>
    </submittedName>
</protein>
<dbReference type="Gene3D" id="3.20.170.40">
    <property type="entry name" value="Rifampin ADP-ribosyltransferase domain"/>
    <property type="match status" value="1"/>
</dbReference>
<accession>A0A8J3EVT4</accession>
<proteinExistence type="predicted"/>
<dbReference type="NCBIfam" id="NF033144">
    <property type="entry name" value="rifampin_ARR"/>
    <property type="match status" value="1"/>
</dbReference>
<reference evidence="2" key="2">
    <citation type="submission" date="2020-09" db="EMBL/GenBank/DDBJ databases">
        <authorList>
            <person name="Sun Q."/>
            <person name="Zhou Y."/>
        </authorList>
    </citation>
    <scope>NUCLEOTIDE SEQUENCE</scope>
    <source>
        <strain evidence="2">CGMCC 1.14988</strain>
    </source>
</reference>
<evidence type="ECO:0000313" key="3">
    <source>
        <dbReference type="Proteomes" id="UP000650511"/>
    </source>
</evidence>
<dbReference type="Proteomes" id="UP000650511">
    <property type="component" value="Unassembled WGS sequence"/>
</dbReference>
<reference evidence="2" key="1">
    <citation type="journal article" date="2014" name="Int. J. Syst. Evol. Microbiol.">
        <title>Complete genome sequence of Corynebacterium casei LMG S-19264T (=DSM 44701T), isolated from a smear-ripened cheese.</title>
        <authorList>
            <consortium name="US DOE Joint Genome Institute (JGI-PGF)"/>
            <person name="Walter F."/>
            <person name="Albersmeier A."/>
            <person name="Kalinowski J."/>
            <person name="Ruckert C."/>
        </authorList>
    </citation>
    <scope>NUCLEOTIDE SEQUENCE</scope>
    <source>
        <strain evidence="2">CGMCC 1.14988</strain>
    </source>
</reference>
<dbReference type="RefSeq" id="WP_130650686.1">
    <property type="nucleotide sequence ID" value="NZ_BMHA01000019.1"/>
</dbReference>
<comment type="caution">
    <text evidence="2">The sequence shown here is derived from an EMBL/GenBank/DDBJ whole genome shotgun (WGS) entry which is preliminary data.</text>
</comment>
<organism evidence="2 3">
    <name type="scientific">Egicoccus halophilus</name>
    <dbReference type="NCBI Taxonomy" id="1670830"/>
    <lineage>
        <taxon>Bacteria</taxon>
        <taxon>Bacillati</taxon>
        <taxon>Actinomycetota</taxon>
        <taxon>Nitriliruptoria</taxon>
        <taxon>Egicoccales</taxon>
        <taxon>Egicoccaceae</taxon>
        <taxon>Egicoccus</taxon>
    </lineage>
</organism>
<dbReference type="AlphaFoldDB" id="A0A8J3EVT4"/>
<dbReference type="OrthoDB" id="5509356at2"/>
<evidence type="ECO:0000313" key="2">
    <source>
        <dbReference type="EMBL" id="GGI09826.1"/>
    </source>
</evidence>